<keyword evidence="1" id="KW-0472">Membrane</keyword>
<protein>
    <submittedName>
        <fullName evidence="2">Uncharacterized protein</fullName>
    </submittedName>
</protein>
<sequence>MNGTVCFDHIEAKPSLNGLSRFFLARKKRLQRGSMLIDVALALTVATIALTGQFAQTNEAVDESIAKATGAMSHRQLKVGTAGAA</sequence>
<dbReference type="EMBL" id="CADIKB010000049">
    <property type="protein sequence ID" value="CAB3734946.1"/>
    <property type="molecule type" value="Genomic_DNA"/>
</dbReference>
<name>A0A6J5CH07_9BURK</name>
<evidence type="ECO:0000313" key="3">
    <source>
        <dbReference type="Proteomes" id="UP000494249"/>
    </source>
</evidence>
<gene>
    <name evidence="2" type="ORF">LMG22037_05919</name>
</gene>
<reference evidence="2 3" key="1">
    <citation type="submission" date="2020-04" db="EMBL/GenBank/DDBJ databases">
        <authorList>
            <person name="De Canck E."/>
        </authorList>
    </citation>
    <scope>NUCLEOTIDE SEQUENCE [LARGE SCALE GENOMIC DNA]</scope>
    <source>
        <strain evidence="2 3">LMG 22037</strain>
    </source>
</reference>
<accession>A0A6J5CH07</accession>
<keyword evidence="1" id="KW-0812">Transmembrane</keyword>
<dbReference type="RefSeq" id="WP_175145485.1">
    <property type="nucleotide sequence ID" value="NZ_CADFGL010000047.1"/>
</dbReference>
<proteinExistence type="predicted"/>
<feature type="transmembrane region" description="Helical" evidence="1">
    <location>
        <begin position="35"/>
        <end position="55"/>
    </location>
</feature>
<organism evidence="2 3">
    <name type="scientific">Paraburkholderia phenoliruptrix</name>
    <dbReference type="NCBI Taxonomy" id="252970"/>
    <lineage>
        <taxon>Bacteria</taxon>
        <taxon>Pseudomonadati</taxon>
        <taxon>Pseudomonadota</taxon>
        <taxon>Betaproteobacteria</taxon>
        <taxon>Burkholderiales</taxon>
        <taxon>Burkholderiaceae</taxon>
        <taxon>Paraburkholderia</taxon>
    </lineage>
</organism>
<dbReference type="AlphaFoldDB" id="A0A6J5CH07"/>
<keyword evidence="1" id="KW-1133">Transmembrane helix</keyword>
<dbReference type="Proteomes" id="UP000494249">
    <property type="component" value="Unassembled WGS sequence"/>
</dbReference>
<evidence type="ECO:0000313" key="2">
    <source>
        <dbReference type="EMBL" id="CAB3734946.1"/>
    </source>
</evidence>
<evidence type="ECO:0000256" key="1">
    <source>
        <dbReference type="SAM" id="Phobius"/>
    </source>
</evidence>